<dbReference type="InterPro" id="IPR025640">
    <property type="entry name" value="GYF_2"/>
</dbReference>
<keyword evidence="5" id="KW-1185">Reference proteome</keyword>
<feature type="transmembrane region" description="Helical" evidence="2">
    <location>
        <begin position="159"/>
        <end position="181"/>
    </location>
</feature>
<proteinExistence type="predicted"/>
<dbReference type="Pfam" id="PF14237">
    <property type="entry name" value="GYF_2"/>
    <property type="match status" value="1"/>
</dbReference>
<name>A0ABR5GSF7_9HYPH</name>
<reference evidence="4 5" key="1">
    <citation type="submission" date="2015-01" db="EMBL/GenBank/DDBJ databases">
        <title>Genome sequencing of Methylobacterium platani JCM14648 type strain.</title>
        <authorList>
            <person name="Chaudhry V."/>
            <person name="Patil P.B."/>
        </authorList>
    </citation>
    <scope>NUCLEOTIDE SEQUENCE [LARGE SCALE GENOMIC DNA]</scope>
    <source>
        <strain evidence="4 5">JCM 14648</strain>
    </source>
</reference>
<dbReference type="RefSeq" id="WP_048436514.1">
    <property type="nucleotide sequence ID" value="NZ_JXOD01000268.1"/>
</dbReference>
<dbReference type="EMBL" id="JXOD01000268">
    <property type="protein sequence ID" value="KMO12172.1"/>
    <property type="molecule type" value="Genomic_DNA"/>
</dbReference>
<evidence type="ECO:0000256" key="1">
    <source>
        <dbReference type="SAM" id="MobiDB-lite"/>
    </source>
</evidence>
<evidence type="ECO:0000313" key="4">
    <source>
        <dbReference type="EMBL" id="KMO12172.1"/>
    </source>
</evidence>
<dbReference type="Proteomes" id="UP000035947">
    <property type="component" value="Unassembled WGS sequence"/>
</dbReference>
<keyword evidence="2" id="KW-1133">Transmembrane helix</keyword>
<evidence type="ECO:0000313" key="5">
    <source>
        <dbReference type="Proteomes" id="UP000035947"/>
    </source>
</evidence>
<organism evidence="4 5">
    <name type="scientific">Methylobacterium platani JCM 14648</name>
    <dbReference type="NCBI Taxonomy" id="1295136"/>
    <lineage>
        <taxon>Bacteria</taxon>
        <taxon>Pseudomonadati</taxon>
        <taxon>Pseudomonadota</taxon>
        <taxon>Alphaproteobacteria</taxon>
        <taxon>Hyphomicrobiales</taxon>
        <taxon>Methylobacteriaceae</taxon>
        <taxon>Methylobacterium</taxon>
    </lineage>
</organism>
<evidence type="ECO:0000256" key="2">
    <source>
        <dbReference type="SAM" id="Phobius"/>
    </source>
</evidence>
<feature type="domain" description="GYF" evidence="3">
    <location>
        <begin position="39"/>
        <end position="88"/>
    </location>
</feature>
<protein>
    <recommendedName>
        <fullName evidence="3">GYF domain-containing protein</fullName>
    </recommendedName>
</protein>
<keyword evidence="2" id="KW-0472">Membrane</keyword>
<gene>
    <name evidence="4" type="ORF">SQ03_25175</name>
</gene>
<keyword evidence="2" id="KW-0812">Transmembrane</keyword>
<sequence length="207" mass="22064">MQADERPTMPGLGAVPQQQASLPATADTRPPPHPLDGQWYLHAEGQTYGPYSGHQIKDYARDGRVMASSTVMAVGSERWVAAADEPRLAAIFREAARPAPPRVTAEAGATVVQVTNQITPAAFAGDIELSGGKSPGIALVLSLVICGIGQMYNGQVAKGILMLLGSILLWLVMLGWIVWIWSMIDAYQTAKAINARMFRLRAAGLAA</sequence>
<comment type="caution">
    <text evidence="4">The sequence shown here is derived from an EMBL/GenBank/DDBJ whole genome shotgun (WGS) entry which is preliminary data.</text>
</comment>
<feature type="region of interest" description="Disordered" evidence="1">
    <location>
        <begin position="1"/>
        <end position="31"/>
    </location>
</feature>
<accession>A0ABR5GSF7</accession>
<evidence type="ECO:0000259" key="3">
    <source>
        <dbReference type="Pfam" id="PF14237"/>
    </source>
</evidence>